<dbReference type="Proteomes" id="UP001500390">
    <property type="component" value="Unassembled WGS sequence"/>
</dbReference>
<dbReference type="EMBL" id="BAABFX010000022">
    <property type="protein sequence ID" value="GAA4393436.1"/>
    <property type="molecule type" value="Genomic_DNA"/>
</dbReference>
<keyword evidence="2" id="KW-1185">Reference proteome</keyword>
<comment type="caution">
    <text evidence="1">The sequence shown here is derived from an EMBL/GenBank/DDBJ whole genome shotgun (WGS) entry which is preliminary data.</text>
</comment>
<sequence length="370" mass="37686">MTIATALLVATPVTASTGEDVTVASGTVQSGSGVPVQARVIAYAWPSNAAVAATPEGGGLQLFPVGSVLTSAAGSYTLNLAPEDLEMFTDAFGNVNLEIVSVTADGRSAATSTSLSTDSGVEGAPLTMAEATPDLTVITQSAPKGTDADLLADFVDMGQSPTQAAASAFALQTPACGSIYKGSLGSRTVWVGGTYSTTSGVTGDLVYVRGADSALGVGVSVTGKYGSFKASGTASVSTSDTINFPSSTGRRHYYTNFEYGKYLVGCTGSMKYIARPRSYIGGSSVWTPSTVPTANYCTSYVNGTTVTKNRTTAYQNTAGVDISAAIGLDLSSRTGYQTDAAVTYKFTATRRLCGVTGYPGGTPSRLVAKL</sequence>
<accession>A0ABP8JMV9</accession>
<protein>
    <submittedName>
        <fullName evidence="1">Uncharacterized protein</fullName>
    </submittedName>
</protein>
<evidence type="ECO:0000313" key="2">
    <source>
        <dbReference type="Proteomes" id="UP001500390"/>
    </source>
</evidence>
<evidence type="ECO:0000313" key="1">
    <source>
        <dbReference type="EMBL" id="GAA4393436.1"/>
    </source>
</evidence>
<name>A0ABP8JMV9_9MICO</name>
<gene>
    <name evidence="1" type="ORF">GCM10023153_13420</name>
</gene>
<proteinExistence type="predicted"/>
<reference evidence="2" key="1">
    <citation type="journal article" date="2019" name="Int. J. Syst. Evol. Microbiol.">
        <title>The Global Catalogue of Microorganisms (GCM) 10K type strain sequencing project: providing services to taxonomists for standard genome sequencing and annotation.</title>
        <authorList>
            <consortium name="The Broad Institute Genomics Platform"/>
            <consortium name="The Broad Institute Genome Sequencing Center for Infectious Disease"/>
            <person name="Wu L."/>
            <person name="Ma J."/>
        </authorList>
    </citation>
    <scope>NUCLEOTIDE SEQUENCE [LARGE SCALE GENOMIC DNA]</scope>
    <source>
        <strain evidence="2">JCM 17738</strain>
    </source>
</reference>
<organism evidence="1 2">
    <name type="scientific">Ornithinibacter aureus</name>
    <dbReference type="NCBI Taxonomy" id="622664"/>
    <lineage>
        <taxon>Bacteria</taxon>
        <taxon>Bacillati</taxon>
        <taxon>Actinomycetota</taxon>
        <taxon>Actinomycetes</taxon>
        <taxon>Micrococcales</taxon>
        <taxon>Intrasporangiaceae</taxon>
        <taxon>Ornithinibacter</taxon>
    </lineage>
</organism>